<evidence type="ECO:0000256" key="2">
    <source>
        <dbReference type="SAM" id="Phobius"/>
    </source>
</evidence>
<evidence type="ECO:0000313" key="4">
    <source>
        <dbReference type="Proteomes" id="UP000630887"/>
    </source>
</evidence>
<dbReference type="Proteomes" id="UP000630887">
    <property type="component" value="Unassembled WGS sequence"/>
</dbReference>
<name>A0A8J3KIE3_9ACTN</name>
<evidence type="ECO:0008006" key="5">
    <source>
        <dbReference type="Google" id="ProtNLM"/>
    </source>
</evidence>
<gene>
    <name evidence="3" type="ORF">Cco03nite_01580</name>
</gene>
<keyword evidence="2" id="KW-0472">Membrane</keyword>
<accession>A0A8J3KIE3</accession>
<reference evidence="3 4" key="1">
    <citation type="submission" date="2021-01" db="EMBL/GenBank/DDBJ databases">
        <title>Whole genome shotgun sequence of Catellatospora coxensis NBRC 107359.</title>
        <authorList>
            <person name="Komaki H."/>
            <person name="Tamura T."/>
        </authorList>
    </citation>
    <scope>NUCLEOTIDE SEQUENCE [LARGE SCALE GENOMIC DNA]</scope>
    <source>
        <strain evidence="3 4">NBRC 107359</strain>
    </source>
</reference>
<proteinExistence type="predicted"/>
<keyword evidence="2" id="KW-0812">Transmembrane</keyword>
<dbReference type="AlphaFoldDB" id="A0A8J3KIE3"/>
<comment type="caution">
    <text evidence="3">The sequence shown here is derived from an EMBL/GenBank/DDBJ whole genome shotgun (WGS) entry which is preliminary data.</text>
</comment>
<feature type="compositionally biased region" description="Pro residues" evidence="1">
    <location>
        <begin position="56"/>
        <end position="65"/>
    </location>
</feature>
<keyword evidence="4" id="KW-1185">Reference proteome</keyword>
<feature type="transmembrane region" description="Helical" evidence="2">
    <location>
        <begin position="123"/>
        <end position="142"/>
    </location>
</feature>
<feature type="region of interest" description="Disordered" evidence="1">
    <location>
        <begin position="1"/>
        <end position="118"/>
    </location>
</feature>
<feature type="compositionally biased region" description="Basic and acidic residues" evidence="1">
    <location>
        <begin position="1"/>
        <end position="11"/>
    </location>
</feature>
<sequence>MPATDDPDRTPAEPARPGPSGNEATPEQVDAEFARIVAGFDTPLTSRSWPADEEPPAAPPTPAGPVWPAGGPILNRPALTGDPRGVSPGDPSLLDSLDSFGTGLPDDTPEEFTPPPPPPLPRVPFAAIVAVLSIVFGFVLFFDTRLLPFNDRVSMLFALVCILGGATALIMRLRPGDEDDDLPPDDGAVV</sequence>
<evidence type="ECO:0000256" key="1">
    <source>
        <dbReference type="SAM" id="MobiDB-lite"/>
    </source>
</evidence>
<feature type="transmembrane region" description="Helical" evidence="2">
    <location>
        <begin position="154"/>
        <end position="173"/>
    </location>
</feature>
<protein>
    <recommendedName>
        <fullName evidence="5">DUF308 domain-containing protein</fullName>
    </recommendedName>
</protein>
<dbReference type="EMBL" id="BONI01000001">
    <property type="protein sequence ID" value="GIG03458.1"/>
    <property type="molecule type" value="Genomic_DNA"/>
</dbReference>
<keyword evidence="2" id="KW-1133">Transmembrane helix</keyword>
<organism evidence="3 4">
    <name type="scientific">Catellatospora coxensis</name>
    <dbReference type="NCBI Taxonomy" id="310354"/>
    <lineage>
        <taxon>Bacteria</taxon>
        <taxon>Bacillati</taxon>
        <taxon>Actinomycetota</taxon>
        <taxon>Actinomycetes</taxon>
        <taxon>Micromonosporales</taxon>
        <taxon>Micromonosporaceae</taxon>
        <taxon>Catellatospora</taxon>
    </lineage>
</organism>
<dbReference type="RefSeq" id="WP_203687924.1">
    <property type="nucleotide sequence ID" value="NZ_BAAALC010000038.1"/>
</dbReference>
<evidence type="ECO:0000313" key="3">
    <source>
        <dbReference type="EMBL" id="GIG03458.1"/>
    </source>
</evidence>